<reference evidence="2" key="1">
    <citation type="submission" date="2021-01" db="EMBL/GenBank/DDBJ databases">
        <authorList>
            <person name="Corre E."/>
            <person name="Pelletier E."/>
            <person name="Niang G."/>
            <person name="Scheremetjew M."/>
            <person name="Finn R."/>
            <person name="Kale V."/>
            <person name="Holt S."/>
            <person name="Cochrane G."/>
            <person name="Meng A."/>
            <person name="Brown T."/>
            <person name="Cohen L."/>
        </authorList>
    </citation>
    <scope>NUCLEOTIDE SEQUENCE</scope>
    <source>
        <strain evidence="2">NIES-2562</strain>
    </source>
</reference>
<accession>A0A7S3G4R8</accession>
<dbReference type="EMBL" id="HBIB01017395">
    <property type="protein sequence ID" value="CAE0249045.1"/>
    <property type="molecule type" value="Transcribed_RNA"/>
</dbReference>
<dbReference type="PANTHER" id="PTHR11319">
    <property type="entry name" value="G PROTEIN-COUPLED RECEPTOR-RELATED"/>
    <property type="match status" value="1"/>
</dbReference>
<organism evidence="2">
    <name type="scientific">Palpitomonas bilix</name>
    <dbReference type="NCBI Taxonomy" id="652834"/>
    <lineage>
        <taxon>Eukaryota</taxon>
        <taxon>Eukaryota incertae sedis</taxon>
    </lineage>
</organism>
<feature type="transmembrane region" description="Helical" evidence="1">
    <location>
        <begin position="154"/>
        <end position="179"/>
    </location>
</feature>
<proteinExistence type="predicted"/>
<dbReference type="PANTHER" id="PTHR11319:SF35">
    <property type="entry name" value="OUTER MEMBRANE PROTEIN PMPC-RELATED"/>
    <property type="match status" value="1"/>
</dbReference>
<name>A0A7S3G4R8_9EUKA</name>
<gene>
    <name evidence="2" type="ORF">PBIL07802_LOCUS11244</name>
</gene>
<keyword evidence="1" id="KW-0472">Membrane</keyword>
<protein>
    <submittedName>
        <fullName evidence="2">Uncharacterized protein</fullName>
    </submittedName>
</protein>
<dbReference type="AlphaFoldDB" id="A0A7S3G4R8"/>
<evidence type="ECO:0000256" key="1">
    <source>
        <dbReference type="SAM" id="Phobius"/>
    </source>
</evidence>
<feature type="transmembrane region" description="Helical" evidence="1">
    <location>
        <begin position="95"/>
        <end position="113"/>
    </location>
</feature>
<evidence type="ECO:0000313" key="2">
    <source>
        <dbReference type="EMBL" id="CAE0249045.1"/>
    </source>
</evidence>
<sequence length="494" mass="56452">MGLYPRFYFFCPIQIMMWLGSLGIIVYVIGIPLLIGMVLKFGKSKRLFNDLQFRARFGWSYIRFEDNKWWWQIVWLAKRLFFVLVAVFVRNGVVQGLLAMTFVVVFCLLHFYARPFDHDYLDVLEGLLLGNTFIFILAGVYFSSQAYDSELGAYSHQILVTSVVIFALCCVQMVVGVVVNFSHFFQMKFVSSILRRREGDFNHSSTGQAKGFLLQRLSQGNLLTEGLMMDNEKDKAVRSVKAGGMSRVRMLAKTRLDEQLFSFADLFFPTVLVKWGKDPSSDFAAFRDIAVLSEMFSSSSYHADRDLFEANREFFEKLSKSMPELIDWLAITMKATAIAKVAEQRKDHLIVRKEGTQAKDNVLRPAVSDVELAQRQQLCDSLEAMRKAWVDIRLVHYKEQREKKLLARLGFDTEPIGFCLHPSNTRHTRVSTRVGAEDTEGGAGSGEAARYGGRLFEAFMPETRQFILHMLVQAYVAGEGPPVVQRFARFVSHL</sequence>
<feature type="transmembrane region" description="Helical" evidence="1">
    <location>
        <begin position="15"/>
        <end position="39"/>
    </location>
</feature>
<keyword evidence="1" id="KW-1133">Transmembrane helix</keyword>
<keyword evidence="1" id="KW-0812">Transmembrane</keyword>
<feature type="transmembrane region" description="Helical" evidence="1">
    <location>
        <begin position="120"/>
        <end position="142"/>
    </location>
</feature>